<evidence type="ECO:0008006" key="3">
    <source>
        <dbReference type="Google" id="ProtNLM"/>
    </source>
</evidence>
<dbReference type="RefSeq" id="WP_121974179.1">
    <property type="nucleotide sequence ID" value="NZ_OOGT01000078.1"/>
</dbReference>
<name>A0A2U3MZB7_9GAMM</name>
<dbReference type="OrthoDB" id="8984553at2"/>
<dbReference type="Proteomes" id="UP000245974">
    <property type="component" value="Unassembled WGS sequence"/>
</dbReference>
<dbReference type="InParanoid" id="A0A2U3MZB7"/>
<evidence type="ECO:0000313" key="1">
    <source>
        <dbReference type="EMBL" id="SPL70723.1"/>
    </source>
</evidence>
<organism evidence="1 2">
    <name type="scientific">Acinetobacter stercoris</name>
    <dbReference type="NCBI Taxonomy" id="2126983"/>
    <lineage>
        <taxon>Bacteria</taxon>
        <taxon>Pseudomonadati</taxon>
        <taxon>Pseudomonadota</taxon>
        <taxon>Gammaproteobacteria</taxon>
        <taxon>Moraxellales</taxon>
        <taxon>Moraxellaceae</taxon>
        <taxon>Acinetobacter</taxon>
    </lineage>
</organism>
<sequence length="387" mass="44786">MKNQKDIAEIETGFVSRSAAKNDDFSIRKIIAIPLTTRGILLSFQREPSYFQASNVLYTYNDHSVVEDSHTQKIVACLSNGSRPCYVNRQIQIMRYSCDLRVDPEYRGNVLKYLAKRMRETMLDPDFSQCIIFNDNHVARAAIQTGKFGMPSYYSEGNIETLTLTGFKSEKKIQNFLSQSISSQHISQIRHCEARPEHIPLMNNFIKKMSEYYNYIPAYDFSELLDNNPYFNGLDLKDFQLYFDGIELVGMFGLWDQHSFRQSKVLDYGKVIGFARPFYNYMTRLAGGLTLPEKGQSLKYHVLHSLLCHPEFLALHHQMLKDAYTLSLKRGINNISFTVSHRDPRFQLNQFYKGQVLTGNHAFLSFSGDPREKMDSRLIPFFEAGRI</sequence>
<dbReference type="AlphaFoldDB" id="A0A2U3MZB7"/>
<accession>A0A2U3MZB7</accession>
<protein>
    <recommendedName>
        <fullName evidence="3">N-acetyltransferase domain-containing protein</fullName>
    </recommendedName>
</protein>
<evidence type="ECO:0000313" key="2">
    <source>
        <dbReference type="Proteomes" id="UP000245974"/>
    </source>
</evidence>
<dbReference type="EMBL" id="OOGT01000078">
    <property type="protein sequence ID" value="SPL70723.1"/>
    <property type="molecule type" value="Genomic_DNA"/>
</dbReference>
<keyword evidence="2" id="KW-1185">Reference proteome</keyword>
<gene>
    <name evidence="1" type="ORF">KPC_1901</name>
</gene>
<reference evidence="2" key="1">
    <citation type="submission" date="2018-03" db="EMBL/GenBank/DDBJ databases">
        <authorList>
            <person name="Blom J."/>
        </authorList>
    </citation>
    <scope>NUCLEOTIDE SEQUENCE [LARGE SCALE GENOMIC DNA]</scope>
    <source>
        <strain evidence="2">KPC-SM-21</strain>
    </source>
</reference>
<proteinExistence type="predicted"/>